<dbReference type="OrthoDB" id="3136951at2759"/>
<name>A0A0C3ALC4_SERVB</name>
<protein>
    <submittedName>
        <fullName evidence="1">Uncharacterized protein</fullName>
    </submittedName>
</protein>
<proteinExistence type="predicted"/>
<sequence>MPDSFLHSGLLSLQLNRPLFDDRVKHTANITVNGLQANSPNLIRLRDLVPMPNRGRFSDSYSPAGTPFQKHGPTFITWKSHGFLSQFPTLFVAVSQLQRLWYLKIAIALEVDKFTPPIIDGVEPALDVVHTASKMEIEGEIEHLHLALRLCSPGTRLTSISLLHYLNGGGDEDQTHDYFVLPPTLSQIQITELTIDLLDNGEDIPNHPPNWQLPCSAFSTLTTSKFNFTKVEMRINYCVATTDSFLDMMAKTSPGLTYFVILRTMRQDDEIFQFPILTLGGLIEFVLALPKLRHLGLEMDARSNTSLENRMDNPGTRLEQLDDRRVSSSSSVKIIEVGASPIDDVEYVANYLRVSLPALKYVGCEEGHHYYDSDQEKEKKDKTEVVWTGCFFSRWCKVRDLLSCLPFELEYLDAGRKW</sequence>
<dbReference type="AlphaFoldDB" id="A0A0C3ALC4"/>
<keyword evidence="2" id="KW-1185">Reference proteome</keyword>
<evidence type="ECO:0000313" key="2">
    <source>
        <dbReference type="Proteomes" id="UP000054097"/>
    </source>
</evidence>
<evidence type="ECO:0000313" key="1">
    <source>
        <dbReference type="EMBL" id="KIM25390.1"/>
    </source>
</evidence>
<gene>
    <name evidence="1" type="ORF">M408DRAFT_331162</name>
</gene>
<reference evidence="1 2" key="1">
    <citation type="submission" date="2014-04" db="EMBL/GenBank/DDBJ databases">
        <authorList>
            <consortium name="DOE Joint Genome Institute"/>
            <person name="Kuo A."/>
            <person name="Zuccaro A."/>
            <person name="Kohler A."/>
            <person name="Nagy L.G."/>
            <person name="Floudas D."/>
            <person name="Copeland A."/>
            <person name="Barry K.W."/>
            <person name="Cichocki N."/>
            <person name="Veneault-Fourrey C."/>
            <person name="LaButti K."/>
            <person name="Lindquist E.A."/>
            <person name="Lipzen A."/>
            <person name="Lundell T."/>
            <person name="Morin E."/>
            <person name="Murat C."/>
            <person name="Sun H."/>
            <person name="Tunlid A."/>
            <person name="Henrissat B."/>
            <person name="Grigoriev I.V."/>
            <person name="Hibbett D.S."/>
            <person name="Martin F."/>
            <person name="Nordberg H.P."/>
            <person name="Cantor M.N."/>
            <person name="Hua S.X."/>
        </authorList>
    </citation>
    <scope>NUCLEOTIDE SEQUENCE [LARGE SCALE GENOMIC DNA]</scope>
    <source>
        <strain evidence="1 2">MAFF 305830</strain>
    </source>
</reference>
<reference evidence="2" key="2">
    <citation type="submission" date="2015-01" db="EMBL/GenBank/DDBJ databases">
        <title>Evolutionary Origins and Diversification of the Mycorrhizal Mutualists.</title>
        <authorList>
            <consortium name="DOE Joint Genome Institute"/>
            <consortium name="Mycorrhizal Genomics Consortium"/>
            <person name="Kohler A."/>
            <person name="Kuo A."/>
            <person name="Nagy L.G."/>
            <person name="Floudas D."/>
            <person name="Copeland A."/>
            <person name="Barry K.W."/>
            <person name="Cichocki N."/>
            <person name="Veneault-Fourrey C."/>
            <person name="LaButti K."/>
            <person name="Lindquist E.A."/>
            <person name="Lipzen A."/>
            <person name="Lundell T."/>
            <person name="Morin E."/>
            <person name="Murat C."/>
            <person name="Riley R."/>
            <person name="Ohm R."/>
            <person name="Sun H."/>
            <person name="Tunlid A."/>
            <person name="Henrissat B."/>
            <person name="Grigoriev I.V."/>
            <person name="Hibbett D.S."/>
            <person name="Martin F."/>
        </authorList>
    </citation>
    <scope>NUCLEOTIDE SEQUENCE [LARGE SCALE GENOMIC DNA]</scope>
    <source>
        <strain evidence="2">MAFF 305830</strain>
    </source>
</reference>
<dbReference type="Proteomes" id="UP000054097">
    <property type="component" value="Unassembled WGS sequence"/>
</dbReference>
<dbReference type="HOGENOM" id="CLU_657488_0_0_1"/>
<organism evidence="1 2">
    <name type="scientific">Serendipita vermifera MAFF 305830</name>
    <dbReference type="NCBI Taxonomy" id="933852"/>
    <lineage>
        <taxon>Eukaryota</taxon>
        <taxon>Fungi</taxon>
        <taxon>Dikarya</taxon>
        <taxon>Basidiomycota</taxon>
        <taxon>Agaricomycotina</taxon>
        <taxon>Agaricomycetes</taxon>
        <taxon>Sebacinales</taxon>
        <taxon>Serendipitaceae</taxon>
        <taxon>Serendipita</taxon>
    </lineage>
</organism>
<dbReference type="EMBL" id="KN824314">
    <property type="protein sequence ID" value="KIM25390.1"/>
    <property type="molecule type" value="Genomic_DNA"/>
</dbReference>
<accession>A0A0C3ALC4</accession>